<gene>
    <name evidence="1" type="ORF">APX70_04228</name>
</gene>
<protein>
    <submittedName>
        <fullName evidence="1">Uncharacterized protein</fullName>
    </submittedName>
</protein>
<evidence type="ECO:0000313" key="2">
    <source>
        <dbReference type="Proteomes" id="UP000282378"/>
    </source>
</evidence>
<dbReference type="EMBL" id="RBNL01004642">
    <property type="protein sequence ID" value="RML28112.1"/>
    <property type="molecule type" value="Genomic_DNA"/>
</dbReference>
<comment type="caution">
    <text evidence="1">The sequence shown here is derived from an EMBL/GenBank/DDBJ whole genome shotgun (WGS) entry which is preliminary data.</text>
</comment>
<dbReference type="AlphaFoldDB" id="A0A3M2UMD3"/>
<reference evidence="1 2" key="1">
    <citation type="submission" date="2018-08" db="EMBL/GenBank/DDBJ databases">
        <title>Recombination of ecologically and evolutionarily significant loci maintains genetic cohesion in the Pseudomonas syringae species complex.</title>
        <authorList>
            <person name="Dillon M."/>
            <person name="Thakur S."/>
            <person name="Almeida R.N.D."/>
            <person name="Weir B.S."/>
            <person name="Guttman D.S."/>
        </authorList>
    </citation>
    <scope>NUCLEOTIDE SEQUENCE [LARGE SCALE GENOMIC DNA]</scope>
    <source>
        <strain evidence="1 2">88_10</strain>
    </source>
</reference>
<proteinExistence type="predicted"/>
<accession>A0A3M2UMD3</accession>
<sequence>KLLITAGTTLKDAPLIMIRQAPDMTSKAMTGVSQFVVKHVTWKFLAIRIGIGLSRRLVAIMSRQQAQAAKQEAT</sequence>
<name>A0A3M2UMD3_PSEYM</name>
<feature type="non-terminal residue" evidence="1">
    <location>
        <position position="1"/>
    </location>
</feature>
<evidence type="ECO:0000313" key="1">
    <source>
        <dbReference type="EMBL" id="RML28112.1"/>
    </source>
</evidence>
<organism evidence="1 2">
    <name type="scientific">Pseudomonas syringae pv. maculicola</name>
    <dbReference type="NCBI Taxonomy" id="59511"/>
    <lineage>
        <taxon>Bacteria</taxon>
        <taxon>Pseudomonadati</taxon>
        <taxon>Pseudomonadota</taxon>
        <taxon>Gammaproteobacteria</taxon>
        <taxon>Pseudomonadales</taxon>
        <taxon>Pseudomonadaceae</taxon>
        <taxon>Pseudomonas</taxon>
    </lineage>
</organism>
<dbReference type="Proteomes" id="UP000282378">
    <property type="component" value="Unassembled WGS sequence"/>
</dbReference>